<dbReference type="GO" id="GO:0070290">
    <property type="term" value="F:N-acylphosphatidylethanolamine-specific phospholipase D activity"/>
    <property type="evidence" value="ECO:0007669"/>
    <property type="project" value="InterPro"/>
</dbReference>
<dbReference type="OrthoDB" id="332863at2759"/>
<feature type="compositionally biased region" description="Pro residues" evidence="2">
    <location>
        <begin position="10"/>
        <end position="24"/>
    </location>
</feature>
<dbReference type="GO" id="GO:0070291">
    <property type="term" value="P:N-acylethanolamine metabolic process"/>
    <property type="evidence" value="ECO:0007669"/>
    <property type="project" value="TreeGrafter"/>
</dbReference>
<dbReference type="Proteomes" id="UP000324767">
    <property type="component" value="Unassembled WGS sequence"/>
</dbReference>
<proteinExistence type="predicted"/>
<organism evidence="4 5">
    <name type="scientific">Lasallia pustulata</name>
    <dbReference type="NCBI Taxonomy" id="136370"/>
    <lineage>
        <taxon>Eukaryota</taxon>
        <taxon>Fungi</taxon>
        <taxon>Dikarya</taxon>
        <taxon>Ascomycota</taxon>
        <taxon>Pezizomycotina</taxon>
        <taxon>Lecanoromycetes</taxon>
        <taxon>OSLEUM clade</taxon>
        <taxon>Umbilicariomycetidae</taxon>
        <taxon>Umbilicariales</taxon>
        <taxon>Umbilicariaceae</taxon>
        <taxon>Lasallia</taxon>
    </lineage>
</organism>
<dbReference type="AlphaFoldDB" id="A0A5M8PS46"/>
<dbReference type="EMBL" id="VXIT01000006">
    <property type="protein sequence ID" value="KAA6412237.1"/>
    <property type="molecule type" value="Genomic_DNA"/>
</dbReference>
<feature type="region of interest" description="Disordered" evidence="2">
    <location>
        <begin position="1"/>
        <end position="33"/>
    </location>
</feature>
<dbReference type="GO" id="GO:0008270">
    <property type="term" value="F:zinc ion binding"/>
    <property type="evidence" value="ECO:0007669"/>
    <property type="project" value="InterPro"/>
</dbReference>
<dbReference type="InterPro" id="IPR001279">
    <property type="entry name" value="Metallo-B-lactamas"/>
</dbReference>
<accession>A0A5M8PS46</accession>
<dbReference type="Gene3D" id="3.60.15.10">
    <property type="entry name" value="Ribonuclease Z/Hydroxyacylglutathione hydrolase-like"/>
    <property type="match status" value="1"/>
</dbReference>
<evidence type="ECO:0000256" key="2">
    <source>
        <dbReference type="SAM" id="MobiDB-lite"/>
    </source>
</evidence>
<evidence type="ECO:0000313" key="4">
    <source>
        <dbReference type="EMBL" id="KAA6412237.1"/>
    </source>
</evidence>
<evidence type="ECO:0000256" key="1">
    <source>
        <dbReference type="PIRSR" id="PIRSR038896-50"/>
    </source>
</evidence>
<dbReference type="PANTHER" id="PTHR15032">
    <property type="entry name" value="N-ACYL-PHOSPHATIDYLETHANOLAMINE-HYDROLYZING PHOSPHOLIPASE D"/>
    <property type="match status" value="1"/>
</dbReference>
<sequence>MSITAIPKLAPQPPRHALPTPPPHHVNSPPTSFQNPWPSFHSHSFLDLFLTSRRNRDFKPVPSRDRLVNVVRPDWGSGQEGLKATWIGHASFLVETPIQDHDGERGVRILFDPLFSERTSPVSWAGPKRYTPTPCTLAEVPEVDLVAISHDHYDHLDAETLRAIYARRKGKIHFLVPLGNAARLHGMGIASEDVTQLDWWEGVQVEVPSVGSVRLTCTPAQHISGRALWDRMSTLWGSWVLECGDTSSATPIPEPGSTSPLKLFFAGDTGYRYVPEEASEESVPFCPAFRETGEEFGPFDLSLLPIGLYAPRHLLSPVHCTPEDAVCLHRDLRSKKSIGMHYGTVRGGISQYFEEVTEPPRRFREACETAGMVWGKELGLLDVGQTVVVR</sequence>
<dbReference type="PIRSF" id="PIRSF038896">
    <property type="entry name" value="NAPE-PLD"/>
    <property type="match status" value="1"/>
</dbReference>
<name>A0A5M8PS46_9LECA</name>
<feature type="binding site" evidence="1">
    <location>
        <position position="153"/>
    </location>
    <ligand>
        <name>an N-acyl-1,2-diacyl-sn-glycero-3-phosphoethanolamine</name>
        <dbReference type="ChEBI" id="CHEBI:62537"/>
    </ligand>
</feature>
<feature type="binding site" evidence="1">
    <location>
        <position position="319"/>
    </location>
    <ligand>
        <name>an N-acyl-1,2-diacyl-sn-glycero-3-phosphoethanolamine</name>
        <dbReference type="ChEBI" id="CHEBI:62537"/>
    </ligand>
</feature>
<feature type="domain" description="Metallo-beta-lactamase" evidence="3">
    <location>
        <begin position="108"/>
        <end position="342"/>
    </location>
</feature>
<dbReference type="InterPro" id="IPR036866">
    <property type="entry name" value="RibonucZ/Hydroxyglut_hydro"/>
</dbReference>
<reference evidence="4 5" key="1">
    <citation type="submission" date="2019-09" db="EMBL/GenBank/DDBJ databases">
        <title>The hologenome of the rock-dwelling lichen Lasallia pustulata.</title>
        <authorList>
            <person name="Greshake Tzovaras B."/>
            <person name="Segers F."/>
            <person name="Bicker A."/>
            <person name="Dal Grande F."/>
            <person name="Otte J."/>
            <person name="Hankeln T."/>
            <person name="Schmitt I."/>
            <person name="Ebersberger I."/>
        </authorList>
    </citation>
    <scope>NUCLEOTIDE SEQUENCE [LARGE SCALE GENOMIC DNA]</scope>
    <source>
        <strain evidence="4">A1-1</strain>
    </source>
</reference>
<protein>
    <recommendedName>
        <fullName evidence="3">Metallo-beta-lactamase domain-containing protein</fullName>
    </recommendedName>
</protein>
<dbReference type="Pfam" id="PF12706">
    <property type="entry name" value="Lactamase_B_2"/>
    <property type="match status" value="1"/>
</dbReference>
<gene>
    <name evidence="4" type="ORF">FRX48_04389</name>
</gene>
<evidence type="ECO:0000259" key="3">
    <source>
        <dbReference type="Pfam" id="PF12706"/>
    </source>
</evidence>
<comment type="caution">
    <text evidence="4">The sequence shown here is derived from an EMBL/GenBank/DDBJ whole genome shotgun (WGS) entry which is preliminary data.</text>
</comment>
<evidence type="ECO:0000313" key="5">
    <source>
        <dbReference type="Proteomes" id="UP000324767"/>
    </source>
</evidence>
<dbReference type="PANTHER" id="PTHR15032:SF4">
    <property type="entry name" value="N-ACYL-PHOSPHATIDYLETHANOLAMINE-HYDROLYZING PHOSPHOLIPASE D"/>
    <property type="match status" value="1"/>
</dbReference>
<dbReference type="GO" id="GO:0005737">
    <property type="term" value="C:cytoplasm"/>
    <property type="evidence" value="ECO:0007669"/>
    <property type="project" value="TreeGrafter"/>
</dbReference>
<dbReference type="InterPro" id="IPR024884">
    <property type="entry name" value="NAPE-PLD"/>
</dbReference>
<dbReference type="SUPFAM" id="SSF56281">
    <property type="entry name" value="Metallo-hydrolase/oxidoreductase"/>
    <property type="match status" value="1"/>
</dbReference>
<dbReference type="GO" id="GO:0070292">
    <property type="term" value="P:N-acylphosphatidylethanolamine metabolic process"/>
    <property type="evidence" value="ECO:0007669"/>
    <property type="project" value="TreeGrafter"/>
</dbReference>